<comment type="similarity">
    <text evidence="2">Belongs to the inositol monophosphatase superfamily.</text>
</comment>
<evidence type="ECO:0000256" key="11">
    <source>
        <dbReference type="PIRSR" id="PIRSR600760-2"/>
    </source>
</evidence>
<dbReference type="EC" id="3.1.3.57" evidence="9"/>
<dbReference type="InterPro" id="IPR000760">
    <property type="entry name" value="Inositol_monophosphatase-like"/>
</dbReference>
<dbReference type="PANTHER" id="PTHR43028">
    <property type="entry name" value="3'(2'),5'-BISPHOSPHATE NUCLEOTIDASE 1"/>
    <property type="match status" value="1"/>
</dbReference>
<dbReference type="GO" id="GO:0005737">
    <property type="term" value="C:cytoplasm"/>
    <property type="evidence" value="ECO:0007669"/>
    <property type="project" value="UniProtKB-ARBA"/>
</dbReference>
<feature type="binding site" evidence="11">
    <location>
        <position position="64"/>
    </location>
    <ligand>
        <name>Mg(2+)</name>
        <dbReference type="ChEBI" id="CHEBI:18420"/>
        <label>1</label>
        <note>catalytic</note>
    </ligand>
</feature>
<dbReference type="InterPro" id="IPR020550">
    <property type="entry name" value="Inositol_monophosphatase_CS"/>
</dbReference>
<evidence type="ECO:0000256" key="9">
    <source>
        <dbReference type="ARBA" id="ARBA00044519"/>
    </source>
</evidence>
<dbReference type="GO" id="GO:0046872">
    <property type="term" value="F:metal ion binding"/>
    <property type="evidence" value="ECO:0007669"/>
    <property type="project" value="UniProtKB-KW"/>
</dbReference>
<feature type="binding site" evidence="11">
    <location>
        <position position="103"/>
    </location>
    <ligand>
        <name>Mg(2+)</name>
        <dbReference type="ChEBI" id="CHEBI:18420"/>
        <label>1</label>
        <note>catalytic</note>
    </ligand>
</feature>
<dbReference type="PROSITE" id="PS00630">
    <property type="entry name" value="IMP_2"/>
    <property type="match status" value="1"/>
</dbReference>
<dbReference type="PANTHER" id="PTHR43028:SF5">
    <property type="entry name" value="3'(2'),5'-BISPHOSPHATE NUCLEOTIDASE 1"/>
    <property type="match status" value="1"/>
</dbReference>
<feature type="binding site" evidence="11">
    <location>
        <position position="105"/>
    </location>
    <ligand>
        <name>Mg(2+)</name>
        <dbReference type="ChEBI" id="CHEBI:18420"/>
        <label>1</label>
        <note>catalytic</note>
    </ligand>
</feature>
<evidence type="ECO:0000256" key="7">
    <source>
        <dbReference type="ARBA" id="ARBA00040342"/>
    </source>
</evidence>
<dbReference type="Gene3D" id="3.40.190.80">
    <property type="match status" value="1"/>
</dbReference>
<accession>A0A6B2LBJ8</accession>
<evidence type="ECO:0000256" key="10">
    <source>
        <dbReference type="ARBA" id="ARBA00044554"/>
    </source>
</evidence>
<sequence>MLSGLYHLADQTALLARKLVLSGDLVIKEKNGPMDLLTNVDVANQAFIVGNLLKTWPNLHIIGEEDQNVVHQFEEIQVNRETLKKEIPKSLVCPIDDIIVYIDPIDGTKEFTEGVFSQVTILIGISFKGTPIAGIVCQPWREDSKDAQRGVFLWGLVDHGVSPIDPSLFGSKLLSLPSQPSYPSPQSQNLTLAITRSRSTPELEALVQKHQFKDVLRVGGCGYKILLLILEKADVYIQANPGTNRWDTCGPEAILRAAGGRLTDLSGKDYRYVQGNVRNEEGVIALRKNVKFDI</sequence>
<dbReference type="EMBL" id="GIBP01005483">
    <property type="protein sequence ID" value="NDV34452.1"/>
    <property type="molecule type" value="Transcribed_RNA"/>
</dbReference>
<proteinExistence type="inferred from homology"/>
<dbReference type="Gene3D" id="3.30.540.10">
    <property type="entry name" value="Fructose-1,6-Bisphosphatase, subunit A, domain 1"/>
    <property type="match status" value="1"/>
</dbReference>
<dbReference type="EC" id="3.1.3.7" evidence="3"/>
<protein>
    <recommendedName>
        <fullName evidence="7">3'(2'),5'-bisphosphate nucleotidase 1</fullName>
        <ecNumber evidence="9">3.1.3.57</ecNumber>
        <ecNumber evidence="3">3.1.3.7</ecNumber>
    </recommendedName>
    <alternativeName>
        <fullName evidence="8">Bisphosphate 3'-nucleotidase 1</fullName>
    </alternativeName>
    <alternativeName>
        <fullName evidence="10">Inositol-polyphosphate 1-phosphatase</fullName>
    </alternativeName>
</protein>
<evidence type="ECO:0000256" key="3">
    <source>
        <dbReference type="ARBA" id="ARBA00012633"/>
    </source>
</evidence>
<feature type="binding site" evidence="11">
    <location>
        <position position="106"/>
    </location>
    <ligand>
        <name>Mg(2+)</name>
        <dbReference type="ChEBI" id="CHEBI:18420"/>
        <label>1</label>
        <note>catalytic</note>
    </ligand>
</feature>
<dbReference type="GO" id="GO:0046854">
    <property type="term" value="P:phosphatidylinositol phosphate biosynthetic process"/>
    <property type="evidence" value="ECO:0007669"/>
    <property type="project" value="InterPro"/>
</dbReference>
<keyword evidence="4 11" id="KW-0479">Metal-binding</keyword>
<dbReference type="FunFam" id="3.30.540.10:FF:000012">
    <property type="entry name" value="Blast:Putative inositol monophosphatase 3"/>
    <property type="match status" value="1"/>
</dbReference>
<dbReference type="InterPro" id="IPR050725">
    <property type="entry name" value="CysQ/Inositol_MonoPase"/>
</dbReference>
<name>A0A6B2LBJ8_9EUKA</name>
<keyword evidence="5" id="KW-0378">Hydrolase</keyword>
<evidence type="ECO:0000256" key="8">
    <source>
        <dbReference type="ARBA" id="ARBA00041815"/>
    </source>
</evidence>
<dbReference type="GO" id="GO:0004441">
    <property type="term" value="F:inositol-1,4-bisphosphate 1-phosphatase activity"/>
    <property type="evidence" value="ECO:0007669"/>
    <property type="project" value="UniProtKB-EC"/>
</dbReference>
<comment type="cofactor">
    <cofactor evidence="1 11">
        <name>Mg(2+)</name>
        <dbReference type="ChEBI" id="CHEBI:18420"/>
    </cofactor>
</comment>
<evidence type="ECO:0000256" key="1">
    <source>
        <dbReference type="ARBA" id="ARBA00001946"/>
    </source>
</evidence>
<evidence type="ECO:0000256" key="5">
    <source>
        <dbReference type="ARBA" id="ARBA00022801"/>
    </source>
</evidence>
<dbReference type="GO" id="GO:0008441">
    <property type="term" value="F:3'(2'),5'-bisphosphate nucleotidase activity"/>
    <property type="evidence" value="ECO:0007669"/>
    <property type="project" value="UniProtKB-EC"/>
</dbReference>
<dbReference type="SUPFAM" id="SSF56655">
    <property type="entry name" value="Carbohydrate phosphatase"/>
    <property type="match status" value="1"/>
</dbReference>
<evidence type="ECO:0000256" key="2">
    <source>
        <dbReference type="ARBA" id="ARBA00009759"/>
    </source>
</evidence>
<dbReference type="AlphaFoldDB" id="A0A6B2LBJ8"/>
<feature type="binding site" evidence="11">
    <location>
        <position position="247"/>
    </location>
    <ligand>
        <name>Mg(2+)</name>
        <dbReference type="ChEBI" id="CHEBI:18420"/>
        <label>1</label>
        <note>catalytic</note>
    </ligand>
</feature>
<keyword evidence="6 11" id="KW-0460">Magnesium</keyword>
<organism evidence="12">
    <name type="scientific">Arcella intermedia</name>
    <dbReference type="NCBI Taxonomy" id="1963864"/>
    <lineage>
        <taxon>Eukaryota</taxon>
        <taxon>Amoebozoa</taxon>
        <taxon>Tubulinea</taxon>
        <taxon>Elardia</taxon>
        <taxon>Arcellinida</taxon>
        <taxon>Sphaerothecina</taxon>
        <taxon>Arcellidae</taxon>
        <taxon>Arcella</taxon>
    </lineage>
</organism>
<evidence type="ECO:0000256" key="6">
    <source>
        <dbReference type="ARBA" id="ARBA00022842"/>
    </source>
</evidence>
<evidence type="ECO:0000256" key="4">
    <source>
        <dbReference type="ARBA" id="ARBA00022723"/>
    </source>
</evidence>
<evidence type="ECO:0000313" key="12">
    <source>
        <dbReference type="EMBL" id="NDV34452.1"/>
    </source>
</evidence>
<dbReference type="PRINTS" id="PR00377">
    <property type="entry name" value="IMPHPHTASES"/>
</dbReference>
<reference evidence="12" key="1">
    <citation type="journal article" date="2020" name="J. Eukaryot. Microbiol.">
        <title>De novo Sequencing, Assembly and Annotation of the Transcriptome for the Free-Living Testate Amoeba Arcella intermedia.</title>
        <authorList>
            <person name="Ribeiro G.M."/>
            <person name="Porfirio-Sousa A.L."/>
            <person name="Maurer-Alcala X.X."/>
            <person name="Katz L.A."/>
            <person name="Lahr D.J.G."/>
        </authorList>
    </citation>
    <scope>NUCLEOTIDE SEQUENCE</scope>
</reference>
<dbReference type="Pfam" id="PF00459">
    <property type="entry name" value="Inositol_P"/>
    <property type="match status" value="1"/>
</dbReference>